<proteinExistence type="predicted"/>
<feature type="compositionally biased region" description="Low complexity" evidence="2">
    <location>
        <begin position="467"/>
        <end position="480"/>
    </location>
</feature>
<dbReference type="NCBIfam" id="TIGR01901">
    <property type="entry name" value="adhes_NPXG"/>
    <property type="match status" value="1"/>
</dbReference>
<dbReference type="InterPro" id="IPR010069">
    <property type="entry name" value="CdiA_FHA1_rpt"/>
</dbReference>
<feature type="region of interest" description="Disordered" evidence="2">
    <location>
        <begin position="459"/>
        <end position="480"/>
    </location>
</feature>
<protein>
    <submittedName>
        <fullName evidence="5">Hemagglutinin repeat-containing protein</fullName>
    </submittedName>
</protein>
<organism evidence="5 6">
    <name type="scientific">Enterobacter pseudoroggenkampii</name>
    <dbReference type="NCBI Taxonomy" id="2996112"/>
    <lineage>
        <taxon>Bacteria</taxon>
        <taxon>Pseudomonadati</taxon>
        <taxon>Pseudomonadota</taxon>
        <taxon>Gammaproteobacteria</taxon>
        <taxon>Enterobacterales</taxon>
        <taxon>Enterobacteriaceae</taxon>
        <taxon>Enterobacter</taxon>
    </lineage>
</organism>
<evidence type="ECO:0000256" key="1">
    <source>
        <dbReference type="ARBA" id="ARBA00022656"/>
    </source>
</evidence>
<accession>A0ABT3XFB0</accession>
<evidence type="ECO:0000259" key="4">
    <source>
        <dbReference type="SMART" id="SM00912"/>
    </source>
</evidence>
<keyword evidence="6" id="KW-1185">Reference proteome</keyword>
<sequence length="4132" mass="417412">MDTRHPPVRFSQRLISWIVCGLMVWQPMAPAVAAALTPTGQTSVDRAGNGVPVVNIATPNGAGISHNQFGEYNVGKEGLILNNGTDRLTRTQLGGLIQNNPNLQAGREAKGIINEVTGASRSQLQGYTEVAGKAANVMVANPYGITCNGCGFINTPNVTLTTGKPQFDASGNLQALEVTKGAITVEGQGLDASKSDALSIIARATEVNAAIHANDLTVTAGANRVGADGSVRPIAGEGAAPVVAVDTGALGGMYANRIRLVSSETGVGVNLGNLTARQGDIQLDAGGKLTVTNSLASGSITANGAGVVLNGSHQAGGALNVTSSQDVELNNSTLASQGDMRLSAAGKVQTTGGGTNSAGALAVSSGQGMTLSNTSLVSRGAATLDSKDTLTVNGGGVSAQGGALTVTSSQGMVLSDATLTGQADTTLSTGGSLTQRGGSVTSKGALSVAAGKDITLTNTRSGSDTRATLSSGGTLSSTGSAVSAGESLALSGGQLVMDGQSRADATGDVRLTGSAVSNQGQVNAGRDIALSGNRVSNSGQLAAKGHLDVNAGELTNGGTVQGNDVTLKGQTVTNSGTLQSAGNLALSAGNLEQRGTLSAKGNANVTAQQTLRNSGSLLADGAMSVTADALEQNGTLSGATALTAQAGTLTSGEASRTTSQGNVQITATRSASLNGQTDAAGALTVSTGDLTTGQDAHLQSGQGLSLQAQNAALNGTQAAKGALSVTAGTIAHAGKSTGDTLSFNATGDLTSGGELTASAIALSGQNILQSGVAKADRMTLTAPGRITSSGTLVAGTLALDAASVENSGLLQGTTLLGLKTGSLTNLAGGSVYSTQDLTLNVPVLANSGLITTDGTLRMKGDTLTNQGEINGVSLSSDYLSLTNADTGRLLADDRLTLNGTAFANAGNIAASDLHITADSLQNQGTVEGDSALTLGVTDLTNRGALRSSGTLTLNGDTLANSGELSATALLLNLTRQASNDAGGRVIARDGLTLTTASLTNSGLMAGTDAQFNSASLTNGGTLQGTHSLTATGAQLSNQQAGMLLSGGALDLHHTTLNNAGLLQGNTLNLATGEWNNTGNALGEAGVTAAVTGTLTSSGKVLSQQAADVQAGRTDNRGQLLAKVLTLRGDLQNSGLLQGSSTLAWSGNTFTNHAQGQVTGGDTLTLSGQTLSNAGSLQGRSATLEAGSLNNQGSIQTLDAMTLSTTGRLDNTGALLSQNLFTLTAAQLFNDGQLAGKALTVKAAQLNNTGILQGNDTLALTTRALSNGATGQLVSGSSLDVSLDTLDNAGLLLVNGGFTLRGSDLTNRGDIQAQSLDLGLSNALTSTGNIVATEDATLNATTLTSSGTVAGKTLTAGGTELRNSGLMQGSNAVNATADRFINELNGKWLSGGGFTLTGGQLTNAGTLQGATLGMTGTALTNSGTVNGQTGLSGTLSGALTNTGLLQSGGATAFTADTLANPGRITGGTLSLTARDMNNGGLMQGTNGLALTGTTLTTGATSRTLSGGMLTLDAGQLTTQGTLQGNGAGIRASDWTHGGSLLSQGTLTATTGGTLTSTGSLMSQGRTDITAQTLDNRGQLLSEGDVTLGGSTLKNSGTVQGNSLALHQNSINNQGILTGLQSLTVQGQQRLMARMAMAAPQQELINGADGKLLTQGALTIASGAVTNAGSWQAQNILLNARSLTNSGAVQSAGALQMTLADTLTGTAGSRITALGAATLQAVTLANQGQWAAKNLTLTGGTLSNSGAISGVNGLTLSQTGAVSQQSGGTLLSGGALNVTAASVTSDGKMQGGTLGITTGALTNGGRLQGDNGATLALSGTLTNNSGGEIVSRDALTLTTPALFNYGLIQGGGETRVTASSQARNDGRFLSGARLTLGTPQFTGTGWLQATDLILNAANAFNGGTWVADRATLTGTSFASQGTTQAGQLTVNYGQLNNSGTLLGNAQLNINADQVTQSAGGKLLSGGNLWLQSRGLDLTGQLVSLGDLTLQLTNAFTSRTAVAAGRTLTINSGGDIDNRSVLQGQAVNLNAGGQLSNNGQITTGGGASTLSGSSVALNAAGSVQGGGDITVASRSNITVDGFTGTRGSLTLSAPGAIVNTALLYAANNLALFADSITNQRGDIMAGNNLWMQRDAAGNANSQVVNTSGNIETQNGDITIRTGHLLNQRDGLVVLNSKTENLMEQVKWLKDGYADIPLSELIAGTDYGYIVMESCSGGGSPGHGAGPTCRDIATPMPMKNSPAKEIAILRTTQTVSANGGAGRISSAQGMVIQAGQLENNASTLLAAKDMFLSGTTLQNQSWTDGTVTRYRTYVADREQYNRKANPSASVDADVYKKTPIHYVAQGDDRDEGSGGTIYRSVIQAGGNVTANFTSNISNTNTTANAGGVSNVISTPSLNTLSNQSVGSGVQKQGLNATGTVAVNSPQWNDQLQGALQQLNGGGALENGGASGTPLSNIGTTQKGNANLGQLGALANAGVTTADLRTAQGGAVGHYQGQRVDTSAYPLPSGNNGYFVFSDNPKSPYLIGINPKLNGLGQLDPALFADLNAMLGVKPSSTAPQETRLAFTDEKQFLGSSYMLGRLNLNPDYDYRFLGDAAFDTRYVSNVVLNQTGNRYLNGIGSDLDQMRYLMDNAAAAQQSLGLQFGVSLTADQIAALDHSLLWWEKATVNGETVMVPKLYLSPKDVTVNNGSVIAGNNVTLKGGDITNSGSSLLAKNSLTLDSQNSISNLNNGLMKAGGDLNLSAIGDINNISSTISGKTVALESLDGSINNLTQVEQIDINAGGKYGKIGLKDTLLGNTASITAQDGLSLEAGKNITVTGANLASGGDMLLNAWGDIAVNANQINDAFSSSRAKTSRSSVTYQGSNVTAGGNLLVNAGHNLDVTASDLKAGGSAGLSAGNDLNLNAAQTSESSRKGKSESHSTGLDRTTISAGDNLVLKAGQDINAQAAALAAEKSVGLQAGRDVNLAAEETTQGDSYRSGKKTVINESVRQQGTEIASGANTQILAGRDVTTEAAQVTAKGDIGVAAGRDVSLNTATESDYHYKEQTKTKKGFLSKKTTHTIEENSATRESGSLLSGDNVQVVAGNNLLVNGSAVAGDGDVKLKAGNNVDIVAATNSDTSWRFKEEKKSGLMGSGGIGFTIGSSKSTHDLREKGTTQSQSFSTVGSTGGNVAISAGNQVHIGGADLIAGKDLSLSGDSVIIEPGHDKRTRDETFEQKKSGLTVALSGTVGSAINNAVSAAQETKEQSDGRLKALQATKTVLSGVQAGQAADMAATTGDPNAMGVSLSLTTQKSKSQQHAESDAVAGSTLNAGNNLAITANGKNKGANSGDIVIAGSQLKAGGDTTLDAQNDILLSGAANTQKTSGKNSSSGGGIGVSIGAGGNGAGISVFANVNAAHGKDKGNGTDWTETTIDSGKNVTLKSGHDTVLDGAQVNGNKIVADVGHDLLMRSQQNNSDYDSKQTSVAAGGSFTFGTMSGSGYINASQDKMKSRFDSVAEQTGLYAGDGGFDITVGHHTQLDGAVIASTATPDKNSLDTGTLGFSDIHNEADFKTSHSGISLSGGGSFGDKFQGNLPGGMISAAGNKGHKEGTTQAAVAEGSLTIRDKANQKQDVADLSRDTEHANDSISPIFDKEKEQNRLNAVGMISDIGSQVADIARTQGDLNGLKAAQKETGATLPANATEKERQNYLAKLRDTQAYKEVMVTYGTGSAMQRGIQAATAALQGLAGGNIGGALAGASAPELANIIGHHAGIDDDTAAKAIAHAILGGVTAALQGNSAAAGAVGAASGELIATAIAKQFYPDTDPSKLTEEQKQTVSTLASVSAGIAGGIAGGNTAGAATGASAGKNSVENNFLSKGSPQLYTERFNNCNGEPSCEQGVRKDMAKESAENILKLKTCWDAGDTACVVQMRTLIELDEKAYTALRVQDNLAGRAYEDSAKWYADIIDNCNGKCGWLSAHLQKTTADGMAAAIYGSLADGVSISPKPGQTVKPVTDTVGKGPISERGSVANANFAQSKIRANETFSPEGADRYSKMAGQPINTVDDLANAVRNGSIKPSQLSVDYVEMNGTRLILNTRTSVALDRAGVPKAEWYGTNQTNVKVPGMDGKTYNDLATDQLIRNKLPETGSTDIPRGRK</sequence>
<comment type="caution">
    <text evidence="5">The sequence shown here is derived from an EMBL/GenBank/DDBJ whole genome shotgun (WGS) entry which is preliminary data.</text>
</comment>
<feature type="chain" id="PRO_5046389416" evidence="3">
    <location>
        <begin position="34"/>
        <end position="4132"/>
    </location>
</feature>
<evidence type="ECO:0000256" key="2">
    <source>
        <dbReference type="SAM" id="MobiDB-lite"/>
    </source>
</evidence>
<dbReference type="InterPro" id="IPR012334">
    <property type="entry name" value="Pectin_lyas_fold"/>
</dbReference>
<evidence type="ECO:0000313" key="5">
    <source>
        <dbReference type="EMBL" id="MCX8304475.1"/>
    </source>
</evidence>
<feature type="region of interest" description="Disordered" evidence="2">
    <location>
        <begin position="2434"/>
        <end position="2453"/>
    </location>
</feature>
<dbReference type="Pfam" id="PF05860">
    <property type="entry name" value="TPS"/>
    <property type="match status" value="1"/>
</dbReference>
<feature type="domain" description="Filamentous haemagglutinin FhaB/tRNA nuclease CdiA-like TPS" evidence="4">
    <location>
        <begin position="48"/>
        <end position="170"/>
    </location>
</feature>
<dbReference type="NCBIfam" id="TIGR01731">
    <property type="entry name" value="fil_hemag_20aa"/>
    <property type="match status" value="34"/>
</dbReference>
<evidence type="ECO:0000313" key="6">
    <source>
        <dbReference type="Proteomes" id="UP001163211"/>
    </source>
</evidence>
<dbReference type="Pfam" id="PF13332">
    <property type="entry name" value="Fil_haemagg_2"/>
    <property type="match status" value="4"/>
</dbReference>
<dbReference type="EMBL" id="JAPMLV010000003">
    <property type="protein sequence ID" value="MCX8304475.1"/>
    <property type="molecule type" value="Genomic_DNA"/>
</dbReference>
<name>A0ABT3XFB0_9ENTR</name>
<evidence type="ECO:0000256" key="3">
    <source>
        <dbReference type="SAM" id="SignalP"/>
    </source>
</evidence>
<dbReference type="InterPro" id="IPR008638">
    <property type="entry name" value="FhaB/CdiA-like_TPS"/>
</dbReference>
<dbReference type="InterPro" id="IPR011050">
    <property type="entry name" value="Pectin_lyase_fold/virulence"/>
</dbReference>
<gene>
    <name evidence="5" type="ORF">OTG14_16070</name>
</gene>
<dbReference type="InterPro" id="IPR025157">
    <property type="entry name" value="Hemagglutinin_rpt"/>
</dbReference>
<dbReference type="Gene3D" id="2.160.20.10">
    <property type="entry name" value="Single-stranded right-handed beta-helix, Pectin lyase-like"/>
    <property type="match status" value="1"/>
</dbReference>
<dbReference type="SMART" id="SM00912">
    <property type="entry name" value="Haemagg_act"/>
    <property type="match status" value="1"/>
</dbReference>
<dbReference type="SUPFAM" id="SSF51126">
    <property type="entry name" value="Pectin lyase-like"/>
    <property type="match status" value="1"/>
</dbReference>
<keyword evidence="3" id="KW-0732">Signal</keyword>
<dbReference type="Proteomes" id="UP001163211">
    <property type="component" value="Unassembled WGS sequence"/>
</dbReference>
<reference evidence="5" key="1">
    <citation type="submission" date="2022-11" db="EMBL/GenBank/DDBJ databases">
        <title>The draft genomes of two Enterobacter strains.</title>
        <authorList>
            <person name="He Y."/>
            <person name="Wu S."/>
            <person name="Feng Y."/>
            <person name="Zong Z."/>
        </authorList>
    </citation>
    <scope>NUCLEOTIDE SEQUENCE</scope>
    <source>
        <strain evidence="5">155092</strain>
    </source>
</reference>
<feature type="region of interest" description="Disordered" evidence="2">
    <location>
        <begin position="2903"/>
        <end position="2924"/>
    </location>
</feature>
<feature type="signal peptide" evidence="3">
    <location>
        <begin position="1"/>
        <end position="33"/>
    </location>
</feature>
<feature type="compositionally biased region" description="Gly residues" evidence="2">
    <location>
        <begin position="2435"/>
        <end position="2446"/>
    </location>
</feature>
<keyword evidence="1" id="KW-0800">Toxin</keyword>